<dbReference type="PANTHER" id="PTHR47708">
    <property type="match status" value="1"/>
</dbReference>
<reference evidence="4 5" key="1">
    <citation type="journal article" date="2019" name="Emerg. Microbes Infect.">
        <title>Comprehensive subspecies identification of 175 nontuberculous mycobacteria species based on 7547 genomic profiles.</title>
        <authorList>
            <person name="Matsumoto Y."/>
            <person name="Kinjo T."/>
            <person name="Motooka D."/>
            <person name="Nabeya D."/>
            <person name="Jung N."/>
            <person name="Uechi K."/>
            <person name="Horii T."/>
            <person name="Iida T."/>
            <person name="Fujita J."/>
            <person name="Nakamura S."/>
        </authorList>
    </citation>
    <scope>NUCLEOTIDE SEQUENCE [LARGE SCALE GENOMIC DNA]</scope>
    <source>
        <strain evidence="4 5">JCM 17324</strain>
    </source>
</reference>
<organism evidence="4 5">
    <name type="scientific">Mycobacterium marseillense</name>
    <dbReference type="NCBI Taxonomy" id="701042"/>
    <lineage>
        <taxon>Bacteria</taxon>
        <taxon>Bacillati</taxon>
        <taxon>Actinomycetota</taxon>
        <taxon>Actinomycetes</taxon>
        <taxon>Mycobacteriales</taxon>
        <taxon>Mycobacteriaceae</taxon>
        <taxon>Mycobacterium</taxon>
        <taxon>Mycobacterium avium complex (MAC)</taxon>
    </lineage>
</organism>
<feature type="domain" description="AtuA-like ferredoxin-fold" evidence="3">
    <location>
        <begin position="491"/>
        <end position="588"/>
    </location>
</feature>
<dbReference type="PANTHER" id="PTHR47708:SF2">
    <property type="entry name" value="SI:CH73-132F6.5"/>
    <property type="match status" value="1"/>
</dbReference>
<name>A0ABM7JF28_9MYCO</name>
<dbReference type="Proteomes" id="UP000466831">
    <property type="component" value="Chromosome"/>
</dbReference>
<feature type="compositionally biased region" description="Basic and acidic residues" evidence="1">
    <location>
        <begin position="473"/>
        <end position="482"/>
    </location>
</feature>
<dbReference type="Pfam" id="PF07287">
    <property type="entry name" value="AtuA"/>
    <property type="match status" value="1"/>
</dbReference>
<keyword evidence="5" id="KW-1185">Reference proteome</keyword>
<gene>
    <name evidence="4" type="primary">atuA</name>
    <name evidence="4" type="ORF">MMARJ_33030</name>
</gene>
<proteinExistence type="predicted"/>
<evidence type="ECO:0008006" key="6">
    <source>
        <dbReference type="Google" id="ProtNLM"/>
    </source>
</evidence>
<dbReference type="Pfam" id="PF23544">
    <property type="entry name" value="AtuA_ferredoxin"/>
    <property type="match status" value="1"/>
</dbReference>
<dbReference type="RefSeq" id="WP_083019338.1">
    <property type="nucleotide sequence ID" value="NZ_AP022584.1"/>
</dbReference>
<dbReference type="InterPro" id="IPR010839">
    <property type="entry name" value="AtuA_N"/>
</dbReference>
<sequence>MSDRTVNIGGGAGMWGDSCLSTAQLLADGRCDYVIYDALAEVTMAILTKARMKDPDRGYAEDIIANIGAHLCHLREQGVRVVTNAGGVNPQSAAARLRSIASAAGVEIRVATVSGDDLMPKLGVLRAQGISELTRGTPIPDHPISMNAYLGAQPIAAGLAAGADIVITGRCADSALALGPLIHEYGWGPNDFVNLSGGSLAGHLIECGPQSSGGLLTDWEDTASWANAGFPIVMVREDGAFDLTAAKDTDALVDRRTVIEQMLYEIADPAAYLLPDVTCDWTDVEVNEVAPNRVAITGAKGIAPPLTLKACGQVLDGYRTQILFFLGGRDAVRRARRAGHDLLTRARMLFAQAGYADFRNTLVEVLGAEDTYGGNARDNATREVMVRIALHHDDPAALTRFVREFPSIGLGGPCGMGLGGAALPKASQVLRLDSYLIPRDLVRAEVRIDGQLVSTDHLSDTPGSLCRPLDQPRGTDVEVPDDLKGPTAELPLVAIAFGRSGDKGDNVNIGIAARHPDFEPIIHAQVTASRAADFLRHFGASAVDRFVLPGTHSVNFVLYRALGGGGTSSLRIDPQGKAAAQQLLDLPVRVPVAMLAHPGLRTVPEVEAARSGRSCDAVRI</sequence>
<feature type="domain" description="Acyclic terpene utilisation N-terminal" evidence="2">
    <location>
        <begin position="6"/>
        <end position="447"/>
    </location>
</feature>
<feature type="region of interest" description="Disordered" evidence="1">
    <location>
        <begin position="459"/>
        <end position="482"/>
    </location>
</feature>
<evidence type="ECO:0000259" key="3">
    <source>
        <dbReference type="Pfam" id="PF23544"/>
    </source>
</evidence>
<evidence type="ECO:0000313" key="4">
    <source>
        <dbReference type="EMBL" id="BBY12563.1"/>
    </source>
</evidence>
<evidence type="ECO:0000256" key="1">
    <source>
        <dbReference type="SAM" id="MobiDB-lite"/>
    </source>
</evidence>
<dbReference type="InterPro" id="IPR056362">
    <property type="entry name" value="AtuA-like_ferredoxin_dom"/>
</dbReference>
<protein>
    <recommendedName>
        <fullName evidence="6">Terpene utilization protein AtuA</fullName>
    </recommendedName>
</protein>
<evidence type="ECO:0000313" key="5">
    <source>
        <dbReference type="Proteomes" id="UP000466831"/>
    </source>
</evidence>
<accession>A0ABM7JF28</accession>
<dbReference type="EMBL" id="AP022584">
    <property type="protein sequence ID" value="BBY12563.1"/>
    <property type="molecule type" value="Genomic_DNA"/>
</dbReference>
<evidence type="ECO:0000259" key="2">
    <source>
        <dbReference type="Pfam" id="PF07287"/>
    </source>
</evidence>